<dbReference type="Gene3D" id="3.50.50.100">
    <property type="match status" value="1"/>
</dbReference>
<dbReference type="SUPFAM" id="SSF51905">
    <property type="entry name" value="FAD/NAD(P)-binding domain"/>
    <property type="match status" value="1"/>
</dbReference>
<sequence>MQTSMVGAAPRTYFLGTPGQDFLPEDDERRDKPTSNPAWPGACADTTSHRIVIVGGGAGGLELAARLGDGVGRRGEAEVVLVDPMPTHLWKPLLHEVAAGTRSPHEQALDYLQQARQHHFRFHPGRIEGLVRHRREIWLAPLVDEEGIEMAARRQLRYDTLVIAIGATDDDFDTPGVRRHAISLNSVADAEHFRSRLLSLCAGAAQRAPRPVQLVIVGGGATGVELADELTGAVEEIASCGYLLRQAGEPVKIRMLEATGRLLASLPAEAAERIHRELVRRGIDVRLNRRVAEVRPDSVLLANGEVVVADLVVWTAGIRGPEVLASLGALDTNERQQLLVRTTLQTFRDDNIFAIGDCANCVSSEGETLAPPLARAAQQQAKLLARSLERRLAGKSLIPFRYREPGALSPVRNEAPGGDAGGDRSGIGGLFARLSYWMLYRRHLTVLLGGMRTLLMTLGEWLPRRARPRMKLH</sequence>
<dbReference type="InterPro" id="IPR036188">
    <property type="entry name" value="FAD/NAD-bd_sf"/>
</dbReference>
<evidence type="ECO:0000256" key="6">
    <source>
        <dbReference type="SAM" id="MobiDB-lite"/>
    </source>
</evidence>
<comment type="cofactor">
    <cofactor evidence="1">
        <name>FAD</name>
        <dbReference type="ChEBI" id="CHEBI:57692"/>
    </cofactor>
</comment>
<proteinExistence type="inferred from homology"/>
<evidence type="ECO:0000256" key="5">
    <source>
        <dbReference type="ARBA" id="ARBA00023002"/>
    </source>
</evidence>
<comment type="similarity">
    <text evidence="2">Belongs to the NADH dehydrogenase family.</text>
</comment>
<keyword evidence="9" id="KW-1185">Reference proteome</keyword>
<dbReference type="Proteomes" id="UP000601990">
    <property type="component" value="Unassembled WGS sequence"/>
</dbReference>
<dbReference type="PANTHER" id="PTHR42913:SF3">
    <property type="entry name" value="64 KDA MITOCHONDRIAL NADH DEHYDROGENASE (EUROFUNG)"/>
    <property type="match status" value="1"/>
</dbReference>
<dbReference type="Pfam" id="PF07992">
    <property type="entry name" value="Pyr_redox_2"/>
    <property type="match status" value="1"/>
</dbReference>
<dbReference type="InterPro" id="IPR051169">
    <property type="entry name" value="NADH-Q_oxidoreductase"/>
</dbReference>
<dbReference type="EMBL" id="WTVH01000013">
    <property type="protein sequence ID" value="NMF93359.1"/>
    <property type="molecule type" value="Genomic_DNA"/>
</dbReference>
<dbReference type="InterPro" id="IPR023753">
    <property type="entry name" value="FAD/NAD-binding_dom"/>
</dbReference>
<protein>
    <submittedName>
        <fullName evidence="8">NAD(P)/FAD-dependent oxidoreductase</fullName>
    </submittedName>
</protein>
<keyword evidence="4" id="KW-0274">FAD</keyword>
<evidence type="ECO:0000256" key="2">
    <source>
        <dbReference type="ARBA" id="ARBA00005272"/>
    </source>
</evidence>
<organism evidence="8 9">
    <name type="scientific">Aromatoleum buckelii</name>
    <dbReference type="NCBI Taxonomy" id="200254"/>
    <lineage>
        <taxon>Bacteria</taxon>
        <taxon>Pseudomonadati</taxon>
        <taxon>Pseudomonadota</taxon>
        <taxon>Betaproteobacteria</taxon>
        <taxon>Rhodocyclales</taxon>
        <taxon>Rhodocyclaceae</taxon>
        <taxon>Aromatoleum</taxon>
    </lineage>
</organism>
<evidence type="ECO:0000313" key="9">
    <source>
        <dbReference type="Proteomes" id="UP000601990"/>
    </source>
</evidence>
<evidence type="ECO:0000259" key="7">
    <source>
        <dbReference type="Pfam" id="PF07992"/>
    </source>
</evidence>
<feature type="region of interest" description="Disordered" evidence="6">
    <location>
        <begin position="1"/>
        <end position="43"/>
    </location>
</feature>
<name>A0ABX1N247_9RHOO</name>
<accession>A0ABX1N247</accession>
<dbReference type="PANTHER" id="PTHR42913">
    <property type="entry name" value="APOPTOSIS-INDUCING FACTOR 1"/>
    <property type="match status" value="1"/>
</dbReference>
<dbReference type="PRINTS" id="PR00411">
    <property type="entry name" value="PNDRDTASEI"/>
</dbReference>
<keyword evidence="5" id="KW-0560">Oxidoreductase</keyword>
<evidence type="ECO:0000313" key="8">
    <source>
        <dbReference type="EMBL" id="NMF93359.1"/>
    </source>
</evidence>
<feature type="domain" description="FAD/NAD(P)-binding" evidence="7">
    <location>
        <begin position="50"/>
        <end position="381"/>
    </location>
</feature>
<comment type="caution">
    <text evidence="8">The sequence shown here is derived from an EMBL/GenBank/DDBJ whole genome shotgun (WGS) entry which is preliminary data.</text>
</comment>
<evidence type="ECO:0000256" key="1">
    <source>
        <dbReference type="ARBA" id="ARBA00001974"/>
    </source>
</evidence>
<keyword evidence="3" id="KW-0285">Flavoprotein</keyword>
<gene>
    <name evidence="8" type="ORF">GO608_08455</name>
</gene>
<reference evidence="8" key="1">
    <citation type="submission" date="2019-12" db="EMBL/GenBank/DDBJ databases">
        <title>Comparative genomics gives insights into the taxonomy of the Azoarcus-Aromatoleum group and reveals separate origins of nif in the plant-associated Azoarcus and non-plant-associated Aromatoleum sub-groups.</title>
        <authorList>
            <person name="Lafos M."/>
            <person name="Maluk M."/>
            <person name="Batista M."/>
            <person name="Junghare M."/>
            <person name="Carmona M."/>
            <person name="Faoro H."/>
            <person name="Cruz L.M."/>
            <person name="Battistoni F."/>
            <person name="De Souza E."/>
            <person name="Pedrosa F."/>
            <person name="Chen W.-M."/>
            <person name="Poole P.S."/>
            <person name="Dixon R.A."/>
            <person name="James E.K."/>
        </authorList>
    </citation>
    <scope>NUCLEOTIDE SEQUENCE</scope>
    <source>
        <strain evidence="8">U120</strain>
    </source>
</reference>
<evidence type="ECO:0000256" key="4">
    <source>
        <dbReference type="ARBA" id="ARBA00022827"/>
    </source>
</evidence>
<evidence type="ECO:0000256" key="3">
    <source>
        <dbReference type="ARBA" id="ARBA00022630"/>
    </source>
</evidence>
<dbReference type="PRINTS" id="PR00368">
    <property type="entry name" value="FADPNR"/>
</dbReference>